<dbReference type="Pfam" id="PF10863">
    <property type="entry name" value="NOP19"/>
    <property type="match status" value="1"/>
</dbReference>
<dbReference type="GO" id="GO:0030686">
    <property type="term" value="C:90S preribosome"/>
    <property type="evidence" value="ECO:0007669"/>
    <property type="project" value="InterPro"/>
</dbReference>
<evidence type="ECO:0000313" key="5">
    <source>
        <dbReference type="Proteomes" id="UP000094389"/>
    </source>
</evidence>
<evidence type="ECO:0000256" key="1">
    <source>
        <dbReference type="SAM" id="MobiDB-lite"/>
    </source>
</evidence>
<proteinExistence type="predicted"/>
<name>A0A0H5C407_CYBJN</name>
<dbReference type="STRING" id="983966.A0A0H5C407"/>
<dbReference type="AlphaFoldDB" id="A0A0H5C407"/>
<accession>A0A1E4S7Q5</accession>
<keyword evidence="5" id="KW-1185">Reference proteome</keyword>
<evidence type="ECO:0000313" key="2">
    <source>
        <dbReference type="EMBL" id="CEP22661.1"/>
    </source>
</evidence>
<dbReference type="InterPro" id="IPR022592">
    <property type="entry name" value="Nucleolar_19"/>
</dbReference>
<reference evidence="3 5" key="3">
    <citation type="journal article" date="2016" name="Proc. Natl. Acad. Sci. U.S.A.">
        <title>Comparative genomics of biotechnologically important yeasts.</title>
        <authorList>
            <person name="Riley R."/>
            <person name="Haridas S."/>
            <person name="Wolfe K.H."/>
            <person name="Lopes M.R."/>
            <person name="Hittinger C.T."/>
            <person name="Goeker M."/>
            <person name="Salamov A.A."/>
            <person name="Wisecaver J.H."/>
            <person name="Long T.M."/>
            <person name="Calvey C.H."/>
            <person name="Aerts A.L."/>
            <person name="Barry K.W."/>
            <person name="Choi C."/>
            <person name="Clum A."/>
            <person name="Coughlan A.Y."/>
            <person name="Deshpande S."/>
            <person name="Douglass A.P."/>
            <person name="Hanson S.J."/>
            <person name="Klenk H.-P."/>
            <person name="LaButti K.M."/>
            <person name="Lapidus A."/>
            <person name="Lindquist E.A."/>
            <person name="Lipzen A.M."/>
            <person name="Meier-Kolthoff J.P."/>
            <person name="Ohm R.A."/>
            <person name="Otillar R.P."/>
            <person name="Pangilinan J.L."/>
            <person name="Peng Y."/>
            <person name="Rokas A."/>
            <person name="Rosa C.A."/>
            <person name="Scheuner C."/>
            <person name="Sibirny A.A."/>
            <person name="Slot J.C."/>
            <person name="Stielow J.B."/>
            <person name="Sun H."/>
            <person name="Kurtzman C.P."/>
            <person name="Blackwell M."/>
            <person name="Grigoriev I.V."/>
            <person name="Jeffries T.W."/>
        </authorList>
    </citation>
    <scope>NUCLEOTIDE SEQUENCE [LARGE SCALE GENOMIC DNA]</scope>
    <source>
        <strain evidence="5">ATCC 18201 / CBS 1600 / BCRC 20928 / JCM 3617 / NBRC 0987 / NRRL Y-1542</strain>
        <strain evidence="3">NRRL Y-1542</strain>
    </source>
</reference>
<reference evidence="4" key="2">
    <citation type="journal article" date="2015" name="J. Biotechnol.">
        <title>The structure of the Cyberlindnera jadinii genome and its relation to Candida utilis analyzed by the occurrence of single nucleotide polymorphisms.</title>
        <authorList>
            <person name="Rupp O."/>
            <person name="Brinkrolf K."/>
            <person name="Buerth C."/>
            <person name="Kunigo M."/>
            <person name="Schneider J."/>
            <person name="Jaenicke S."/>
            <person name="Goesmann A."/>
            <person name="Puehler A."/>
            <person name="Jaeger K.-E."/>
            <person name="Ernst J.F."/>
        </authorList>
    </citation>
    <scope>NUCLEOTIDE SEQUENCE [LARGE SCALE GENOMIC DNA]</scope>
    <source>
        <strain evidence="4">ATCC 18201 / CBS 1600 / BCRC 20928 / JCM 3617 / NBRC 0987 / NRRL Y-1542</strain>
    </source>
</reference>
<protein>
    <submittedName>
        <fullName evidence="2">Uncharacterized protein</fullName>
    </submittedName>
</protein>
<sequence length="171" mass="18555">MSRVQEIKKKQEIQAKFQVALGESRNAAAGWLGLSSDAADGDGSNKQESSEDFLDLPILLEGKGLSLDGQSTIGEFIATGVKSKTVKGVDHKGAIHKGSSRALHALRNQMRNSSRSAQRSKSTRLADRQPVKKAKPHGHSKGHQEDSSDSSDEEVVVRSNKKKGYKSFLDK</sequence>
<feature type="region of interest" description="Disordered" evidence="1">
    <location>
        <begin position="107"/>
        <end position="171"/>
    </location>
</feature>
<gene>
    <name evidence="2" type="ORF">BN1211_3063</name>
    <name evidence="3" type="ORF">CYBJADRAFT_183152</name>
</gene>
<feature type="compositionally biased region" description="Polar residues" evidence="1">
    <location>
        <begin position="109"/>
        <end position="120"/>
    </location>
</feature>
<accession>A0A0H5C407</accession>
<dbReference type="Proteomes" id="UP000038830">
    <property type="component" value="Unassembled WGS sequence"/>
</dbReference>
<dbReference type="Proteomes" id="UP000094389">
    <property type="component" value="Unassembled WGS sequence"/>
</dbReference>
<evidence type="ECO:0000313" key="3">
    <source>
        <dbReference type="EMBL" id="ODV75539.1"/>
    </source>
</evidence>
<reference evidence="2" key="1">
    <citation type="submission" date="2014-12" db="EMBL/GenBank/DDBJ databases">
        <authorList>
            <person name="Jaenicke S."/>
        </authorList>
    </citation>
    <scope>NUCLEOTIDE SEQUENCE [LARGE SCALE GENOMIC DNA]</scope>
    <source>
        <strain evidence="2">CBS1600</strain>
    </source>
</reference>
<organism evidence="2 4">
    <name type="scientific">Cyberlindnera jadinii (strain ATCC 18201 / CBS 1600 / BCRC 20928 / JCM 3617 / NBRC 0987 / NRRL Y-1542)</name>
    <name type="common">Torula yeast</name>
    <name type="synonym">Candida utilis</name>
    <dbReference type="NCBI Taxonomy" id="983966"/>
    <lineage>
        <taxon>Eukaryota</taxon>
        <taxon>Fungi</taxon>
        <taxon>Dikarya</taxon>
        <taxon>Ascomycota</taxon>
        <taxon>Saccharomycotina</taxon>
        <taxon>Saccharomycetes</taxon>
        <taxon>Phaffomycetales</taxon>
        <taxon>Phaffomycetaceae</taxon>
        <taxon>Cyberlindnera</taxon>
    </lineage>
</organism>
<evidence type="ECO:0000313" key="4">
    <source>
        <dbReference type="Proteomes" id="UP000038830"/>
    </source>
</evidence>
<dbReference type="EMBL" id="CDQK01000003">
    <property type="protein sequence ID" value="CEP22661.1"/>
    <property type="molecule type" value="Genomic_DNA"/>
</dbReference>
<feature type="compositionally biased region" description="Basic residues" evidence="1">
    <location>
        <begin position="131"/>
        <end position="141"/>
    </location>
</feature>
<dbReference type="GO" id="GO:0042274">
    <property type="term" value="P:ribosomal small subunit biogenesis"/>
    <property type="evidence" value="ECO:0007669"/>
    <property type="project" value="InterPro"/>
</dbReference>
<dbReference type="OrthoDB" id="4068385at2759"/>
<dbReference type="EMBL" id="KV453926">
    <property type="protein sequence ID" value="ODV75539.1"/>
    <property type="molecule type" value="Genomic_DNA"/>
</dbReference>